<comment type="caution">
    <text evidence="5">The sequence shown here is derived from an EMBL/GenBank/DDBJ whole genome shotgun (WGS) entry which is preliminary data.</text>
</comment>
<dbReference type="NCBIfam" id="TIGR04315">
    <property type="entry name" value="octaheme_Shew"/>
    <property type="match status" value="1"/>
</dbReference>
<sequence>MKIRIIAVMAAALLLIGAPSGMAAGTDHSQFIKGPFKSGEEVTKVCLQCHEKQAEDFMKTSHYKWKGAPRSVKGMENSKDEYGKANLLNNFCTDVEGGSRAFCVKCHAGYGWVENAKLPAEKSKVDCLICHAKEGNYKKGLGGEVDKDLFARGKINLEKAAQSVSLPNRDNCGVCHFFGGGGDAVKHGDMDSSLSKPGKEHDVHMGGPTDMTCQACHTVKEHSISGASLFLATNDGRVSCEDCHRDPHKDSTAHKVLARHQKTVACQTCHIPAFAKAQATKMSWDWSTVGKDIEDIKEEFGKETYAKHKGDFTWGMNVTPTYAWYNGKMERYLKGEKIKDPRKVLYLSKPVGDIKDPDAKIYPFKVHTGKQPMDSQYKYLSIFQNFGGLWSHYNWEKALTDGARTSGLPYSGKHEFIPTAFYGSINHEIAPKEKALKCGDCHFGINKRLDWKTLGYTGDPMRVGSRFSAKDEAKGDTRASEERTRDENGKSGRKRISRS</sequence>
<dbReference type="InterPro" id="IPR036280">
    <property type="entry name" value="Multihaem_cyt_sf"/>
</dbReference>
<dbReference type="PIRSF" id="PIRSF039014">
    <property type="entry name" value="OTR_cyc"/>
    <property type="match status" value="1"/>
</dbReference>
<dbReference type="GO" id="GO:0016491">
    <property type="term" value="F:oxidoreductase activity"/>
    <property type="evidence" value="ECO:0007669"/>
    <property type="project" value="TreeGrafter"/>
</dbReference>
<gene>
    <name evidence="5" type="ORF">K8I29_11110</name>
</gene>
<dbReference type="InterPro" id="IPR023155">
    <property type="entry name" value="Cyt_c-552/4"/>
</dbReference>
<keyword evidence="1 3" id="KW-0732">Signal</keyword>
<name>A0A953JCV5_9BACT</name>
<evidence type="ECO:0000259" key="4">
    <source>
        <dbReference type="Pfam" id="PF13435"/>
    </source>
</evidence>
<dbReference type="Proteomes" id="UP000705867">
    <property type="component" value="Unassembled WGS sequence"/>
</dbReference>
<dbReference type="EMBL" id="JAIOIV010000088">
    <property type="protein sequence ID" value="MBZ0156740.1"/>
    <property type="molecule type" value="Genomic_DNA"/>
</dbReference>
<organism evidence="5 6">
    <name type="scientific">Candidatus Nitrobium versatile</name>
    <dbReference type="NCBI Taxonomy" id="2884831"/>
    <lineage>
        <taxon>Bacteria</taxon>
        <taxon>Pseudomonadati</taxon>
        <taxon>Nitrospirota</taxon>
        <taxon>Nitrospiria</taxon>
        <taxon>Nitrospirales</taxon>
        <taxon>Nitrospiraceae</taxon>
        <taxon>Candidatus Nitrobium</taxon>
    </lineage>
</organism>
<dbReference type="PANTHER" id="PTHR35038:SF5">
    <property type="entry name" value="CYTOCHROME C-TYPE PROTEIN NRFB"/>
    <property type="match status" value="1"/>
</dbReference>
<protein>
    <submittedName>
        <fullName evidence="5">Tetrathionate reductase family octaheme c-type cytochrome</fullName>
    </submittedName>
</protein>
<dbReference type="InterPro" id="IPR024673">
    <property type="entry name" value="Octahem_Cyt_c"/>
</dbReference>
<evidence type="ECO:0000313" key="6">
    <source>
        <dbReference type="Proteomes" id="UP000705867"/>
    </source>
</evidence>
<evidence type="ECO:0000256" key="2">
    <source>
        <dbReference type="SAM" id="MobiDB-lite"/>
    </source>
</evidence>
<dbReference type="Pfam" id="PF11783">
    <property type="entry name" value="Cytochrome_cB"/>
    <property type="match status" value="1"/>
</dbReference>
<evidence type="ECO:0000256" key="3">
    <source>
        <dbReference type="SAM" id="SignalP"/>
    </source>
</evidence>
<feature type="chain" id="PRO_5037580250" evidence="3">
    <location>
        <begin position="24"/>
        <end position="499"/>
    </location>
</feature>
<accession>A0A953JCV5</accession>
<feature type="signal peptide" evidence="3">
    <location>
        <begin position="1"/>
        <end position="23"/>
    </location>
</feature>
<feature type="domain" description="Cytochrome c-552/4" evidence="4">
    <location>
        <begin position="45"/>
        <end position="131"/>
    </location>
</feature>
<dbReference type="Gene3D" id="1.10.1130.10">
    <property type="entry name" value="Flavocytochrome C3, Chain A"/>
    <property type="match status" value="1"/>
</dbReference>
<reference evidence="5" key="1">
    <citation type="journal article" date="2021" name="bioRxiv">
        <title>Unraveling nitrogen, sulfur and carbon metabolic pathways and microbial community transcriptional responses to substrate deprivation and toxicity stresses in a bioreactor mimicking anoxic brackish coastal sediment conditions.</title>
        <authorList>
            <person name="Martins P.D."/>
            <person name="Echeveste M.J."/>
            <person name="Arshad A."/>
            <person name="Kurth J."/>
            <person name="Ouboter H."/>
            <person name="Jetten M.S.M."/>
            <person name="Welte C.U."/>
        </authorList>
    </citation>
    <scope>NUCLEOTIDE SEQUENCE</scope>
    <source>
        <strain evidence="5">MAG_39</strain>
    </source>
</reference>
<reference evidence="5" key="2">
    <citation type="submission" date="2021-08" db="EMBL/GenBank/DDBJ databases">
        <authorList>
            <person name="Dalcin Martins P."/>
        </authorList>
    </citation>
    <scope>NUCLEOTIDE SEQUENCE</scope>
    <source>
        <strain evidence="5">MAG_39</strain>
    </source>
</reference>
<dbReference type="SUPFAM" id="SSF48695">
    <property type="entry name" value="Multiheme cytochromes"/>
    <property type="match status" value="1"/>
</dbReference>
<proteinExistence type="predicted"/>
<dbReference type="Pfam" id="PF13435">
    <property type="entry name" value="Cytochrome_C554"/>
    <property type="match status" value="1"/>
</dbReference>
<dbReference type="InterPro" id="IPR051829">
    <property type="entry name" value="Multiheme_Cytochr_ET"/>
</dbReference>
<dbReference type="PANTHER" id="PTHR35038">
    <property type="entry name" value="DISSIMILATORY SULFITE REDUCTASE SIRA"/>
    <property type="match status" value="1"/>
</dbReference>
<evidence type="ECO:0000313" key="5">
    <source>
        <dbReference type="EMBL" id="MBZ0156740.1"/>
    </source>
</evidence>
<evidence type="ECO:0000256" key="1">
    <source>
        <dbReference type="ARBA" id="ARBA00022729"/>
    </source>
</evidence>
<dbReference type="AlphaFoldDB" id="A0A953JCV5"/>
<feature type="region of interest" description="Disordered" evidence="2">
    <location>
        <begin position="464"/>
        <end position="499"/>
    </location>
</feature>
<feature type="compositionally biased region" description="Basic and acidic residues" evidence="2">
    <location>
        <begin position="468"/>
        <end position="490"/>
    </location>
</feature>